<proteinExistence type="predicted"/>
<reference evidence="2" key="2">
    <citation type="journal article" date="2023" name="IMA Fungus">
        <title>Comparative genomic study of the Penicillium genus elucidates a diverse pangenome and 15 lateral gene transfer events.</title>
        <authorList>
            <person name="Petersen C."/>
            <person name="Sorensen T."/>
            <person name="Nielsen M.R."/>
            <person name="Sondergaard T.E."/>
            <person name="Sorensen J.L."/>
            <person name="Fitzpatrick D.A."/>
            <person name="Frisvad J.C."/>
            <person name="Nielsen K.L."/>
        </authorList>
    </citation>
    <scope>NUCLEOTIDE SEQUENCE</scope>
    <source>
        <strain evidence="2">IBT 30069</strain>
    </source>
</reference>
<name>A0A9W9FHS1_9EURO</name>
<dbReference type="InterPro" id="IPR045518">
    <property type="entry name" value="2EXR"/>
</dbReference>
<dbReference type="Proteomes" id="UP001149165">
    <property type="component" value="Unassembled WGS sequence"/>
</dbReference>
<gene>
    <name evidence="2" type="ORF">N7456_006426</name>
</gene>
<evidence type="ECO:0000313" key="3">
    <source>
        <dbReference type="Proteomes" id="UP001149165"/>
    </source>
</evidence>
<dbReference type="PANTHER" id="PTHR35910:SF1">
    <property type="entry name" value="2EXR DOMAIN-CONTAINING PROTEIN"/>
    <property type="match status" value="1"/>
</dbReference>
<accession>A0A9W9FHS1</accession>
<dbReference type="PANTHER" id="PTHR35910">
    <property type="entry name" value="2EXR DOMAIN-CONTAINING PROTEIN"/>
    <property type="match status" value="1"/>
</dbReference>
<dbReference type="AlphaFoldDB" id="A0A9W9FHS1"/>
<protein>
    <recommendedName>
        <fullName evidence="1">2EXR domain-containing protein</fullName>
    </recommendedName>
</protein>
<comment type="caution">
    <text evidence="2">The sequence shown here is derived from an EMBL/GenBank/DDBJ whole genome shotgun (WGS) entry which is preliminary data.</text>
</comment>
<dbReference type="Pfam" id="PF20150">
    <property type="entry name" value="2EXR"/>
    <property type="match status" value="1"/>
</dbReference>
<feature type="domain" description="2EXR" evidence="1">
    <location>
        <begin position="6"/>
        <end position="101"/>
    </location>
</feature>
<organism evidence="2 3">
    <name type="scientific">Penicillium angulare</name>
    <dbReference type="NCBI Taxonomy" id="116970"/>
    <lineage>
        <taxon>Eukaryota</taxon>
        <taxon>Fungi</taxon>
        <taxon>Dikarya</taxon>
        <taxon>Ascomycota</taxon>
        <taxon>Pezizomycotina</taxon>
        <taxon>Eurotiomycetes</taxon>
        <taxon>Eurotiomycetidae</taxon>
        <taxon>Eurotiales</taxon>
        <taxon>Aspergillaceae</taxon>
        <taxon>Penicillium</taxon>
    </lineage>
</organism>
<evidence type="ECO:0000313" key="2">
    <source>
        <dbReference type="EMBL" id="KAJ5100374.1"/>
    </source>
</evidence>
<sequence length="290" mass="33797">MPCQTFHHLGSLPTELRWTIWEYALPFRVAEYDPPYGFVDGRDGRLFCDPRKTTAENTKFPVIATVCRESRFVAMKQRVWLRGQVPPSLKWSWVQPRRDTLHLNFSPQSFHDVSEYPSPTSAGMVVSFFHIANRVKVPTSINAEMIYPFRLNPPNESTEWYDVLFDDDFINDKVHKWTKEIIELTRCIQLFDNNNEAKIIDVVMAVVPLHGDKEAARRSGLFGVLGDVPIQIVALNDITRLSNFKVFFQKYIMVDKKKVQTLFQLLKGPQFQHNVNEWRAKAEWMILAHI</sequence>
<dbReference type="OrthoDB" id="3540486at2759"/>
<keyword evidence="3" id="KW-1185">Reference proteome</keyword>
<reference evidence="2" key="1">
    <citation type="submission" date="2022-11" db="EMBL/GenBank/DDBJ databases">
        <authorList>
            <person name="Petersen C."/>
        </authorList>
    </citation>
    <scope>NUCLEOTIDE SEQUENCE</scope>
    <source>
        <strain evidence="2">IBT 30069</strain>
    </source>
</reference>
<dbReference type="EMBL" id="JAPQKH010000004">
    <property type="protein sequence ID" value="KAJ5100374.1"/>
    <property type="molecule type" value="Genomic_DNA"/>
</dbReference>
<evidence type="ECO:0000259" key="1">
    <source>
        <dbReference type="Pfam" id="PF20150"/>
    </source>
</evidence>